<evidence type="ECO:0000313" key="1">
    <source>
        <dbReference type="EMBL" id="KAH7909198.1"/>
    </source>
</evidence>
<keyword evidence="2" id="KW-1185">Reference proteome</keyword>
<gene>
    <name evidence="1" type="ORF">BJ138DRAFT_1011320</name>
</gene>
<proteinExistence type="predicted"/>
<evidence type="ECO:0000313" key="2">
    <source>
        <dbReference type="Proteomes" id="UP000790377"/>
    </source>
</evidence>
<dbReference type="Proteomes" id="UP000790377">
    <property type="component" value="Unassembled WGS sequence"/>
</dbReference>
<protein>
    <submittedName>
        <fullName evidence="1">Chaperonin 10-like protein</fullName>
    </submittedName>
</protein>
<comment type="caution">
    <text evidence="1">The sequence shown here is derived from an EMBL/GenBank/DDBJ whole genome shotgun (WGS) entry which is preliminary data.</text>
</comment>
<organism evidence="1 2">
    <name type="scientific">Hygrophoropsis aurantiaca</name>
    <dbReference type="NCBI Taxonomy" id="72124"/>
    <lineage>
        <taxon>Eukaryota</taxon>
        <taxon>Fungi</taxon>
        <taxon>Dikarya</taxon>
        <taxon>Basidiomycota</taxon>
        <taxon>Agaricomycotina</taxon>
        <taxon>Agaricomycetes</taxon>
        <taxon>Agaricomycetidae</taxon>
        <taxon>Boletales</taxon>
        <taxon>Coniophorineae</taxon>
        <taxon>Hygrophoropsidaceae</taxon>
        <taxon>Hygrophoropsis</taxon>
    </lineage>
</organism>
<name>A0ACB8A807_9AGAM</name>
<reference evidence="1" key="1">
    <citation type="journal article" date="2021" name="New Phytol.">
        <title>Evolutionary innovations through gain and loss of genes in the ectomycorrhizal Boletales.</title>
        <authorList>
            <person name="Wu G."/>
            <person name="Miyauchi S."/>
            <person name="Morin E."/>
            <person name="Kuo A."/>
            <person name="Drula E."/>
            <person name="Varga T."/>
            <person name="Kohler A."/>
            <person name="Feng B."/>
            <person name="Cao Y."/>
            <person name="Lipzen A."/>
            <person name="Daum C."/>
            <person name="Hundley H."/>
            <person name="Pangilinan J."/>
            <person name="Johnson J."/>
            <person name="Barry K."/>
            <person name="LaButti K."/>
            <person name="Ng V."/>
            <person name="Ahrendt S."/>
            <person name="Min B."/>
            <person name="Choi I.G."/>
            <person name="Park H."/>
            <person name="Plett J.M."/>
            <person name="Magnuson J."/>
            <person name="Spatafora J.W."/>
            <person name="Nagy L.G."/>
            <person name="Henrissat B."/>
            <person name="Grigoriev I.V."/>
            <person name="Yang Z.L."/>
            <person name="Xu J."/>
            <person name="Martin F.M."/>
        </authorList>
    </citation>
    <scope>NUCLEOTIDE SEQUENCE</scope>
    <source>
        <strain evidence="1">ATCC 28755</strain>
    </source>
</reference>
<sequence length="366" mass="38705">MSSSPSTQPPIPSTQRAAIIQKFTHPLSILSAHPVSAPSSLLPNQCLVKMECTGVCHSDLHARNGDWGRTPTLPRVGGHEGVGRVVAIGEGTVQGEDGDGVVQLGDRVGLKWLASTCLRCEFCRNGNESSCAKQKVHGYTVDGTFAEYVVAWVDYVTPIPDALDSRAATAMLCAGLTVYKGLKQSNARAGEWIAIPGAGGGLGHLAIQYAVMMGLRVLAIDTTPAKRSLALSLGAEKWIDFKESGENLVRDVIAATDGGPHIALVAAGAALPYNQAPYYLRPTGTLVAVGLPAGAPFEVPFRVLVGRELKVIGSAIGNRQDAIDALSHAARGKVKCHYTTRKLEDVESVFAEMTEGKITGRIILDF</sequence>
<dbReference type="EMBL" id="MU267773">
    <property type="protein sequence ID" value="KAH7909198.1"/>
    <property type="molecule type" value="Genomic_DNA"/>
</dbReference>
<accession>A0ACB8A807</accession>